<dbReference type="InterPro" id="IPR010069">
    <property type="entry name" value="CdiA_FHA1_rpt"/>
</dbReference>
<dbReference type="Gene3D" id="2.160.20.10">
    <property type="entry name" value="Single-stranded right-handed beta-helix, Pectin lyase-like"/>
    <property type="match status" value="1"/>
</dbReference>
<feature type="compositionally biased region" description="Polar residues" evidence="1">
    <location>
        <begin position="2576"/>
        <end position="2588"/>
    </location>
</feature>
<dbReference type="InterPro" id="IPR012334">
    <property type="entry name" value="Pectin_lyas_fold"/>
</dbReference>
<organism evidence="3 4">
    <name type="scientific">Paraburkholderia steynii</name>
    <dbReference type="NCBI Taxonomy" id="1245441"/>
    <lineage>
        <taxon>Bacteria</taxon>
        <taxon>Pseudomonadati</taxon>
        <taxon>Pseudomonadota</taxon>
        <taxon>Betaproteobacteria</taxon>
        <taxon>Burkholderiales</taxon>
        <taxon>Burkholderiaceae</taxon>
        <taxon>Paraburkholderia</taxon>
    </lineage>
</organism>
<proteinExistence type="predicted"/>
<feature type="region of interest" description="Disordered" evidence="1">
    <location>
        <begin position="1"/>
        <end position="27"/>
    </location>
</feature>
<accession>A0A7Z7BCB4</accession>
<dbReference type="GO" id="GO:0003824">
    <property type="term" value="F:catalytic activity"/>
    <property type="evidence" value="ECO:0007669"/>
    <property type="project" value="UniProtKB-ARBA"/>
</dbReference>
<dbReference type="Pfam" id="PF05860">
    <property type="entry name" value="TPS"/>
    <property type="match status" value="1"/>
</dbReference>
<feature type="region of interest" description="Disordered" evidence="1">
    <location>
        <begin position="3062"/>
        <end position="3098"/>
    </location>
</feature>
<dbReference type="InterPro" id="IPR011050">
    <property type="entry name" value="Pectin_lyase_fold/virulence"/>
</dbReference>
<evidence type="ECO:0000259" key="2">
    <source>
        <dbReference type="SMART" id="SM00912"/>
    </source>
</evidence>
<protein>
    <submittedName>
        <fullName evidence="3">Filamentous hemagglutinin</fullName>
    </submittedName>
</protein>
<dbReference type="InterPro" id="IPR008638">
    <property type="entry name" value="FhaB/CdiA-like_TPS"/>
</dbReference>
<feature type="compositionally biased region" description="Polar residues" evidence="1">
    <location>
        <begin position="3083"/>
        <end position="3098"/>
    </location>
</feature>
<feature type="region of interest" description="Disordered" evidence="1">
    <location>
        <begin position="2636"/>
        <end position="2690"/>
    </location>
</feature>
<feature type="compositionally biased region" description="Gly residues" evidence="1">
    <location>
        <begin position="2653"/>
        <end position="2662"/>
    </location>
</feature>
<dbReference type="NCBIfam" id="TIGR01731">
    <property type="entry name" value="fil_hemag_20aa"/>
    <property type="match status" value="31"/>
</dbReference>
<feature type="region of interest" description="Disordered" evidence="1">
    <location>
        <begin position="2454"/>
        <end position="2481"/>
    </location>
</feature>
<evidence type="ECO:0000256" key="1">
    <source>
        <dbReference type="SAM" id="MobiDB-lite"/>
    </source>
</evidence>
<comment type="caution">
    <text evidence="3">The sequence shown here is derived from an EMBL/GenBank/DDBJ whole genome shotgun (WGS) entry which is preliminary data.</text>
</comment>
<feature type="region of interest" description="Disordered" evidence="1">
    <location>
        <begin position="2564"/>
        <end position="2588"/>
    </location>
</feature>
<evidence type="ECO:0000313" key="3">
    <source>
        <dbReference type="EMBL" id="SDI70645.1"/>
    </source>
</evidence>
<keyword evidence="4" id="KW-1185">Reference proteome</keyword>
<dbReference type="SMART" id="SM00912">
    <property type="entry name" value="Haemagg_act"/>
    <property type="match status" value="1"/>
</dbReference>
<feature type="compositionally biased region" description="Polar residues" evidence="1">
    <location>
        <begin position="9"/>
        <end position="19"/>
    </location>
</feature>
<dbReference type="Proteomes" id="UP000198900">
    <property type="component" value="Unassembled WGS sequence"/>
</dbReference>
<dbReference type="Pfam" id="PF05594">
    <property type="entry name" value="Fil_haemagg"/>
    <property type="match status" value="11"/>
</dbReference>
<sequence length="3659" mass="359531">MLVAVEETATATGRKNQGETAGVASAARPSTVRFPLRHTAFGVWVLAGTLPVVTFAQVVADPNAGAHQPTVIQTASGIQQVNITRPSGAGVSINGYTQFDVPKAGVILNNSPTIVQTQQAGFVNGNANLLPGQAAKIIINQVNSNSPSQLRGYVEVAGSRAEVVIANSSGLVVDGAGFINTSRAVLTTGTPLIGANGNLTGFNVTGGQITVQGAGLNAANVDQVDLIARAVAVNASIYANGLNVVTGANQVDHDTLAATAIAGSGAAPGVSIDVSQLGGMYANRIRLVGTENGVGVSLRGVTAAQAGDLTLTTQGKLVLQSTVNASGNISLAAQGGIDNSGTLYGQQAVSASTAGNLTNSGTLAAQQGLTVSASNVTSTGTLGAGINADGSVGAAADMSIVAANTLSATGRNTAAGNASLQAGNISLTGSQTGANGNVTLNAHAGDLDLTGATVSAGGSLDVTAQGALANSRSSLTSQGAVALESGGAFNNAQGLVQAGGALTVTAGSLDNTAGRVVSLNADGLTIATTDALTNVAGTTAGGSVGGVIGGNGVVQLSAGTLTNHGQISAQGDGRIRAQAFDNGAGSTQAGGTLDVAAAGALSNAQGAFSAADTLLAAGSLDNGAGRIEGNHVGIAATGGLSNRAGTITQFGTSDTAIVAGGLLDNTSGSITSNGANLKFDAGSLTNDSGTISHAGSGTLTVSGVGKVSNANGSMATNGALSLTAGGYAGHGGTVSAQGDANVNVQGALDNTSGTLHAGNAMSVSATGDISNGSGLIESAGTHAALTVSGANIDNTGGRMASAGDGTTSVSAQTALTNGAQGFIGGNGDVALSAATLTNAGKVSAKGNAQLGAQQISNDAGSVLANGDASFTASGALTNRSGTLSAGGTTTLNAGSVDNSGGKIESTALALTSGGDLLNVGGSLAQYGTSDQQIQVTGKLDNTGGTIASNGANLGVNAGSLVNDAGQIAHAGSGTLTIASQGAASNTSGSVATNGALSLAAATLASRGGRISAQGDATIDVSGALDNTGGTLHAGNSLDVDASGNIANAGGRIEAAGAHGALTVAGANVDNTGGRVANAGDGTTRVTSLAGLTNGSQGFIGGNGDVSLAAASLTNAGTVSAKRNTDVTAQTVNSSGGALLAGGDATVTATGAFSNRSGTLSAGGTGTVNAGSIDNSAGSIDGTALSLTSGGDLVNAGGSLTQYGTADQRIQVTGTLDNTAGTIASNAQNLTITDAALVNDRGTVQHAGTGTLGITTTGAMSNVSGKVGTNGTLAATVDSLTNTGSLAAQQTLMLNAASGANNRGGALYGQSALSVTTHGQFDNTSGSAQTAGDLSVQADGALTNAQGTLSANGAHGTVNVSAATVDNSSGHLTNAGDGATTVSSAGSVNNAGGTLGGNGDVTVNASDLTNTSGAQLVSGGALNANVTRSLNNAGGRIYGGTALTLNQTGATLRNDGGTLLGGRSMSMKVALFSNQGGVVRANQDIGASGAMSGNGEMTAGGNLTLNVAGDYTNTAANRLHADGDMALNASGTLTNTGTLGASGALTVSGANVVNAAGADINSASTTVNASGVLNNAGRIEGDTVHTNSALLANTGAVIGNVVQVNANDVQNTGAAAVIAAAQDLKIYGANSVSNTDGALIYSAGNLEIARDGTRDGSGFLADQTNVLTNSSADIEADGTLDIAAHNVNNVRTTLVTQAGTPQDAGTQTLTLWTAGIPIGEQLGSHLSGTFSQWAWSSDEAPLKAEIVGKLATPISVTVPKSQVANLNTSAQTFSLTQPLTENYTDNTVMQTICNSHDFCSPHPAPQTRNIATNPTQWYNSITDNGSTYTITFWPDFDPNKNIRPDQVKTRFDLGSDSHDYSETQRTTTTTTTTDQLIAASATAKIQAQGAIRINADGGSINNQSSTMAAGGNLIRRAAGGSVNDTGIVLEQTVTQDEQSTFYWHQKTGGSSDTKVVEDGVTQSTTTVAALPAIATSNQGVQTDAQTINVSSVNRLGQTVTGSGVMGGNANGTQLGTAQGAAGQAETVQSGATLSVAGVPGQAGGVQPVLGAVRTAVATAAGQTARPQTLGAASGGIPNLTLPGNGLYTLHPAPAQPYLVATDPRFTQYNNFISSDYMLDALDLDPSKVQKRLGDGAYEEKLVRDQVTQLTGRTFLTGYSDNMDEYKSLMNAGVAYSKAFGLTPGIGLTDAQMQQLTTDMVWLVSQDVTLPDGTHQSVLVPKLYLAEANAVDLQHTGALVAGNTVSLHATGDVNNTGHIVSDVATQILGNTIVNSGVIGSAGTTTVAAVEDVRNVGGRIGGGDVVVQAGRDVVNETQTIGVTRSLRDGDLTSTVTGTGVGSVASISATGSVAVLAGRDLTMMAANVQAGTNALIGAGRDINVGTMALKATQDVGTADGLNGGHDVVTKNAGSTITAGGSLTTVSGHDTTITDATVKTGGDVSIIAGNNLTVTAAKDTHTHSEQSLGGSLSHHTSSSYDEAAQGSDINASGEAVLAAGQSSAVSEALGRYGISTVTPAGSANAGNLSVLGSSVTTGSTAADGSVTGGGLKLVATGDVNIGAVTETHDAQSWSHTDHSGFMSSDQTTDQKSSHQVNSVGSTVAGDTVSAVAGHDLVIAGSTVASTNDMALSAGHDLTVTTTQDTSQSSHFHEEQKSGLGGTGGAGISYGSNDTKETTHDSSVTQNSSLVGSTNGSVTMTAGNNLHITGSDVIAAQDVTGKAANVAIDATTGTSHHDDTQETKTSGFTLGMGGSVGDAINSAIQQTQAASNSQDGRAKALHAIAAVGNAGSAVGSLAGGGAPDVSVQLSYGTSQSKNTFTEDQTTQTGSTVKAGGTASFIATGGGDQSGQAGNGNVTIAGSDVTANNVVLNARNQVNLVNTTNTDTTRSTNESSSASVGVSYGTKGFGVSASMSKAHGDANSDVVTQNNTHVTARNNLSIVSGGDTNIVGSDVSGNHVSANVGGNLNIASVQDTTVSSAHQSSTSGGFSISQGGGSASFSSQHGSANGNYATVTEQAGIQAGSGGFDITVKGNTDLKGAYIASDADPSKNTLTTGTLTYSDIQNHSDYSSSTSGFSAGTSGVMPMIGQSESGHSSATTKSGVSQGAITITSTADQKQEVASLNRDTSNLNGTVSKLPDVNTVLGNQIDVMNAATAAGEAVAKDVGTYADYKHNAVLDGEKAANALGDTDAAAQYKQDAADWAEGGADRVAMHIVAGAVLGGLGGGSFGSALGGAVGAGVSAALAPALNELSSSIANADLTGSATADRMLGQIVSNAVAGAAGAAVGGNAGAFTASNADMYNRQLHPTETQKLKQLQQGQSPDEQYRLAAAECALVHCADGVPASDPNKVILQQMQDAGQKLTNEQNLLKNAGAFDGYGKVDTIVDWADRNQVSNRAVGAVQGVGSAVAAAGAIGAGCATVVACSLGATVAVTSLDWSKAGFTQMVTGDVTPTYGQQALQSLGLSPQAAALAYTGLSLGAAGGAALANNSVQVTSNPSSTSNAARASNNFHRDDNLTTGLVPADAVNQQFIDQGYSAPFTRGTNVNVSTAGTGAPANMVVTNGQASAIAAGKPAVGAFSTPDVVPNQQYVRDTLAVTPAMKPDVSMVQPVQTTGKPMVTVEGQIAPQTPANQFPGGGNQTFYDYPAGGTRTDYVRPVGPAQPLPK</sequence>
<dbReference type="NCBIfam" id="TIGR01901">
    <property type="entry name" value="adhes_NPXG"/>
    <property type="match status" value="1"/>
</dbReference>
<dbReference type="InterPro" id="IPR008619">
    <property type="entry name" value="Filamentous_hemagglutn_rpt"/>
</dbReference>
<feature type="compositionally biased region" description="Low complexity" evidence="1">
    <location>
        <begin position="2975"/>
        <end position="2999"/>
    </location>
</feature>
<feature type="compositionally biased region" description="Polar residues" evidence="1">
    <location>
        <begin position="2675"/>
        <end position="2690"/>
    </location>
</feature>
<feature type="compositionally biased region" description="Low complexity" evidence="1">
    <location>
        <begin position="3064"/>
        <end position="3076"/>
    </location>
</feature>
<dbReference type="EMBL" id="FNDI01000022">
    <property type="protein sequence ID" value="SDI70645.1"/>
    <property type="molecule type" value="Genomic_DNA"/>
</dbReference>
<dbReference type="Pfam" id="PF13332">
    <property type="entry name" value="Fil_haemagg_2"/>
    <property type="match status" value="3"/>
</dbReference>
<dbReference type="InterPro" id="IPR025157">
    <property type="entry name" value="Hemagglutinin_rpt"/>
</dbReference>
<dbReference type="SUPFAM" id="SSF51126">
    <property type="entry name" value="Pectin lyase-like"/>
    <property type="match status" value="1"/>
</dbReference>
<feature type="domain" description="Filamentous haemagglutinin FhaB/tRNA nuclease CdiA-like TPS" evidence="2">
    <location>
        <begin position="75"/>
        <end position="196"/>
    </location>
</feature>
<feature type="compositionally biased region" description="Low complexity" evidence="1">
    <location>
        <begin position="2462"/>
        <end position="2474"/>
    </location>
</feature>
<gene>
    <name evidence="3" type="ORF">SAMN04487926_12258</name>
</gene>
<feature type="region of interest" description="Disordered" evidence="1">
    <location>
        <begin position="2972"/>
        <end position="2999"/>
    </location>
</feature>
<reference evidence="3" key="1">
    <citation type="submission" date="2016-10" db="EMBL/GenBank/DDBJ databases">
        <authorList>
            <person name="Varghese N."/>
            <person name="Submissions S."/>
        </authorList>
    </citation>
    <scope>NUCLEOTIDE SEQUENCE [LARGE SCALE GENOMIC DNA]</scope>
    <source>
        <strain evidence="3">YR281</strain>
    </source>
</reference>
<name>A0A7Z7BCB4_9BURK</name>
<evidence type="ECO:0000313" key="4">
    <source>
        <dbReference type="Proteomes" id="UP000198900"/>
    </source>
</evidence>